<dbReference type="WBParaSite" id="jg16224">
    <property type="protein sequence ID" value="jg16224"/>
    <property type="gene ID" value="jg16224"/>
</dbReference>
<dbReference type="GO" id="GO:0003997">
    <property type="term" value="F:acyl-CoA oxidase activity"/>
    <property type="evidence" value="ECO:0007669"/>
    <property type="project" value="InterPro"/>
</dbReference>
<dbReference type="GO" id="GO:0006635">
    <property type="term" value="P:fatty acid beta-oxidation"/>
    <property type="evidence" value="ECO:0007669"/>
    <property type="project" value="InterPro"/>
</dbReference>
<evidence type="ECO:0000313" key="2">
    <source>
        <dbReference type="Proteomes" id="UP000887574"/>
    </source>
</evidence>
<evidence type="ECO:0000259" key="1">
    <source>
        <dbReference type="Pfam" id="PF01756"/>
    </source>
</evidence>
<feature type="domain" description="Acyl-CoA oxidase C-terminal" evidence="1">
    <location>
        <begin position="88"/>
        <end position="123"/>
    </location>
</feature>
<keyword evidence="2" id="KW-1185">Reference proteome</keyword>
<dbReference type="AlphaFoldDB" id="A0A915D5J1"/>
<accession>A0A915D5J1</accession>
<dbReference type="SUPFAM" id="SSF47203">
    <property type="entry name" value="Acyl-CoA dehydrogenase C-terminal domain-like"/>
    <property type="match status" value="1"/>
</dbReference>
<dbReference type="Proteomes" id="UP000887574">
    <property type="component" value="Unplaced"/>
</dbReference>
<protein>
    <submittedName>
        <fullName evidence="3">Acyl-CoA oxidase C-terminal domain-containing protein</fullName>
    </submittedName>
</protein>
<organism evidence="2 3">
    <name type="scientific">Ditylenchus dipsaci</name>
    <dbReference type="NCBI Taxonomy" id="166011"/>
    <lineage>
        <taxon>Eukaryota</taxon>
        <taxon>Metazoa</taxon>
        <taxon>Ecdysozoa</taxon>
        <taxon>Nematoda</taxon>
        <taxon>Chromadorea</taxon>
        <taxon>Rhabditida</taxon>
        <taxon>Tylenchina</taxon>
        <taxon>Tylenchomorpha</taxon>
        <taxon>Sphaerularioidea</taxon>
        <taxon>Anguinidae</taxon>
        <taxon>Anguininae</taxon>
        <taxon>Ditylenchus</taxon>
    </lineage>
</organism>
<reference evidence="3" key="1">
    <citation type="submission" date="2022-11" db="UniProtKB">
        <authorList>
            <consortium name="WormBaseParasite"/>
        </authorList>
    </citation>
    <scope>IDENTIFICATION</scope>
</reference>
<sequence>MHIEGENIVMLLQVARQLVKARDYRSAESNPLLNNVDAISPEYLINLFEAAAKTQIYNCVNLCRTKTENRSARRSLEQHFLELCKSPEDGNVYAALLDWAQKSPLNQHELTTAYTKHLKPMMEEARSNFKHEN</sequence>
<dbReference type="InterPro" id="IPR036250">
    <property type="entry name" value="AcylCo_DH-like_C"/>
</dbReference>
<dbReference type="GO" id="GO:0005777">
    <property type="term" value="C:peroxisome"/>
    <property type="evidence" value="ECO:0007669"/>
    <property type="project" value="InterPro"/>
</dbReference>
<proteinExistence type="predicted"/>
<evidence type="ECO:0000313" key="3">
    <source>
        <dbReference type="WBParaSite" id="jg16224"/>
    </source>
</evidence>
<name>A0A915D5J1_9BILA</name>
<dbReference type="InterPro" id="IPR002655">
    <property type="entry name" value="Acyl-CoA_oxidase_C"/>
</dbReference>
<dbReference type="Pfam" id="PF01756">
    <property type="entry name" value="ACOX"/>
    <property type="match status" value="1"/>
</dbReference>